<evidence type="ECO:0000313" key="10">
    <source>
        <dbReference type="Proteomes" id="UP000011087"/>
    </source>
</evidence>
<keyword evidence="5" id="KW-0496">Mitochondrion</keyword>
<dbReference type="eggNOG" id="KOG4756">
    <property type="taxonomic scope" value="Eukaryota"/>
</dbReference>
<organism evidence="8">
    <name type="scientific">Guillardia theta (strain CCMP2712)</name>
    <name type="common">Cryptophyte</name>
    <dbReference type="NCBI Taxonomy" id="905079"/>
    <lineage>
        <taxon>Eukaryota</taxon>
        <taxon>Cryptophyceae</taxon>
        <taxon>Pyrenomonadales</taxon>
        <taxon>Geminigeraceae</taxon>
        <taxon>Guillardia</taxon>
    </lineage>
</organism>
<gene>
    <name evidence="8" type="ORF">GUITHDRAFT_150508</name>
</gene>
<dbReference type="OMA" id="CRNEGVH"/>
<dbReference type="KEGG" id="gtt:GUITHDRAFT_150508"/>
<accession>L1JXH6</accession>
<keyword evidence="4" id="KW-0689">Ribosomal protein</keyword>
<dbReference type="Proteomes" id="UP000011087">
    <property type="component" value="Unassembled WGS sequence"/>
</dbReference>
<evidence type="ECO:0000256" key="5">
    <source>
        <dbReference type="ARBA" id="ARBA00023128"/>
    </source>
</evidence>
<comment type="subcellular location">
    <subcellularLocation>
        <location evidence="1">Mitochondrion</location>
    </subcellularLocation>
</comment>
<evidence type="ECO:0000256" key="4">
    <source>
        <dbReference type="ARBA" id="ARBA00022980"/>
    </source>
</evidence>
<evidence type="ECO:0000256" key="3">
    <source>
        <dbReference type="ARBA" id="ARBA00022946"/>
    </source>
</evidence>
<comment type="similarity">
    <text evidence="2">Belongs to the mitochondrion-specific ribosomal protein mL41 family.</text>
</comment>
<evidence type="ECO:0000256" key="6">
    <source>
        <dbReference type="ARBA" id="ARBA00023274"/>
    </source>
</evidence>
<protein>
    <submittedName>
        <fullName evidence="8 9">Uncharacterized protein</fullName>
    </submittedName>
</protein>
<dbReference type="EnsemblProtists" id="EKX53049">
    <property type="protein sequence ID" value="EKX53049"/>
    <property type="gene ID" value="GUITHDRAFT_150508"/>
</dbReference>
<dbReference type="AlphaFoldDB" id="L1JXH6"/>
<dbReference type="HOGENOM" id="CLU_2282832_0_0_1"/>
<evidence type="ECO:0000313" key="8">
    <source>
        <dbReference type="EMBL" id="EKX53049.1"/>
    </source>
</evidence>
<evidence type="ECO:0000256" key="1">
    <source>
        <dbReference type="ARBA" id="ARBA00004173"/>
    </source>
</evidence>
<keyword evidence="3" id="KW-0809">Transit peptide</keyword>
<dbReference type="STRING" id="905079.L1JXH6"/>
<reference evidence="10" key="2">
    <citation type="submission" date="2012-11" db="EMBL/GenBank/DDBJ databases">
        <authorList>
            <person name="Kuo A."/>
            <person name="Curtis B.A."/>
            <person name="Tanifuji G."/>
            <person name="Burki F."/>
            <person name="Gruber A."/>
            <person name="Irimia M."/>
            <person name="Maruyama S."/>
            <person name="Arias M.C."/>
            <person name="Ball S.G."/>
            <person name="Gile G.H."/>
            <person name="Hirakawa Y."/>
            <person name="Hopkins J.F."/>
            <person name="Rensing S.A."/>
            <person name="Schmutz J."/>
            <person name="Symeonidi A."/>
            <person name="Elias M."/>
            <person name="Eveleigh R.J."/>
            <person name="Herman E.K."/>
            <person name="Klute M.J."/>
            <person name="Nakayama T."/>
            <person name="Obornik M."/>
            <person name="Reyes-Prieto A."/>
            <person name="Armbrust E.V."/>
            <person name="Aves S.J."/>
            <person name="Beiko R.G."/>
            <person name="Coutinho P."/>
            <person name="Dacks J.B."/>
            <person name="Durnford D.G."/>
            <person name="Fast N.M."/>
            <person name="Green B.R."/>
            <person name="Grisdale C."/>
            <person name="Hempe F."/>
            <person name="Henrissat B."/>
            <person name="Hoppner M.P."/>
            <person name="Ishida K.-I."/>
            <person name="Kim E."/>
            <person name="Koreny L."/>
            <person name="Kroth P.G."/>
            <person name="Liu Y."/>
            <person name="Malik S.-B."/>
            <person name="Maier U.G."/>
            <person name="McRose D."/>
            <person name="Mock T."/>
            <person name="Neilson J.A."/>
            <person name="Onodera N.T."/>
            <person name="Poole A.M."/>
            <person name="Pritham E.J."/>
            <person name="Richards T.A."/>
            <person name="Rocap G."/>
            <person name="Roy S.W."/>
            <person name="Sarai C."/>
            <person name="Schaack S."/>
            <person name="Shirato S."/>
            <person name="Slamovits C.H."/>
            <person name="Spencer D.F."/>
            <person name="Suzuki S."/>
            <person name="Worden A.Z."/>
            <person name="Zauner S."/>
            <person name="Barry K."/>
            <person name="Bell C."/>
            <person name="Bharti A.K."/>
            <person name="Crow J.A."/>
            <person name="Grimwood J."/>
            <person name="Kramer R."/>
            <person name="Lindquist E."/>
            <person name="Lucas S."/>
            <person name="Salamov A."/>
            <person name="McFadden G.I."/>
            <person name="Lane C.E."/>
            <person name="Keeling P.J."/>
            <person name="Gray M.W."/>
            <person name="Grigoriev I.V."/>
            <person name="Archibald J.M."/>
        </authorList>
    </citation>
    <scope>NUCLEOTIDE SEQUENCE</scope>
    <source>
        <strain evidence="10">CCMP2712</strain>
    </source>
</reference>
<evidence type="ECO:0000313" key="9">
    <source>
        <dbReference type="EnsemblProtists" id="EKX53049"/>
    </source>
</evidence>
<dbReference type="RefSeq" id="XP_005840029.1">
    <property type="nucleotide sequence ID" value="XM_005839972.1"/>
</dbReference>
<evidence type="ECO:0000256" key="2">
    <source>
        <dbReference type="ARBA" id="ARBA00010152"/>
    </source>
</evidence>
<dbReference type="PaxDb" id="55529-EKX53049"/>
<dbReference type="GeneID" id="17309631"/>
<dbReference type="PANTHER" id="PTHR21338:SF0">
    <property type="entry name" value="LARGE RIBOSOMAL SUBUNIT PROTEIN ML41"/>
    <property type="match status" value="1"/>
</dbReference>
<dbReference type="Pfam" id="PF09809">
    <property type="entry name" value="MRP-L27"/>
    <property type="match status" value="1"/>
</dbReference>
<keyword evidence="6" id="KW-0687">Ribonucleoprotein</keyword>
<dbReference type="GO" id="GO:0003735">
    <property type="term" value="F:structural constituent of ribosome"/>
    <property type="evidence" value="ECO:0007669"/>
    <property type="project" value="InterPro"/>
</dbReference>
<dbReference type="OrthoDB" id="408933at2759"/>
<dbReference type="GO" id="GO:0005762">
    <property type="term" value="C:mitochondrial large ribosomal subunit"/>
    <property type="evidence" value="ECO:0007669"/>
    <property type="project" value="InterPro"/>
</dbReference>
<reference evidence="8 10" key="1">
    <citation type="journal article" date="2012" name="Nature">
        <title>Algal genomes reveal evolutionary mosaicism and the fate of nucleomorphs.</title>
        <authorList>
            <consortium name="DOE Joint Genome Institute"/>
            <person name="Curtis B.A."/>
            <person name="Tanifuji G."/>
            <person name="Burki F."/>
            <person name="Gruber A."/>
            <person name="Irimia M."/>
            <person name="Maruyama S."/>
            <person name="Arias M.C."/>
            <person name="Ball S.G."/>
            <person name="Gile G.H."/>
            <person name="Hirakawa Y."/>
            <person name="Hopkins J.F."/>
            <person name="Kuo A."/>
            <person name="Rensing S.A."/>
            <person name="Schmutz J."/>
            <person name="Symeonidi A."/>
            <person name="Elias M."/>
            <person name="Eveleigh R.J."/>
            <person name="Herman E.K."/>
            <person name="Klute M.J."/>
            <person name="Nakayama T."/>
            <person name="Obornik M."/>
            <person name="Reyes-Prieto A."/>
            <person name="Armbrust E.V."/>
            <person name="Aves S.J."/>
            <person name="Beiko R.G."/>
            <person name="Coutinho P."/>
            <person name="Dacks J.B."/>
            <person name="Durnford D.G."/>
            <person name="Fast N.M."/>
            <person name="Green B.R."/>
            <person name="Grisdale C.J."/>
            <person name="Hempel F."/>
            <person name="Henrissat B."/>
            <person name="Hoppner M.P."/>
            <person name="Ishida K."/>
            <person name="Kim E."/>
            <person name="Koreny L."/>
            <person name="Kroth P.G."/>
            <person name="Liu Y."/>
            <person name="Malik S.B."/>
            <person name="Maier U.G."/>
            <person name="McRose D."/>
            <person name="Mock T."/>
            <person name="Neilson J.A."/>
            <person name="Onodera N.T."/>
            <person name="Poole A.M."/>
            <person name="Pritham E.J."/>
            <person name="Richards T.A."/>
            <person name="Rocap G."/>
            <person name="Roy S.W."/>
            <person name="Sarai C."/>
            <person name="Schaack S."/>
            <person name="Shirato S."/>
            <person name="Slamovits C.H."/>
            <person name="Spencer D.F."/>
            <person name="Suzuki S."/>
            <person name="Worden A.Z."/>
            <person name="Zauner S."/>
            <person name="Barry K."/>
            <person name="Bell C."/>
            <person name="Bharti A.K."/>
            <person name="Crow J.A."/>
            <person name="Grimwood J."/>
            <person name="Kramer R."/>
            <person name="Lindquist E."/>
            <person name="Lucas S."/>
            <person name="Salamov A."/>
            <person name="McFadden G.I."/>
            <person name="Lane C.E."/>
            <person name="Keeling P.J."/>
            <person name="Gray M.W."/>
            <person name="Grigoriev I.V."/>
            <person name="Archibald J.M."/>
        </authorList>
    </citation>
    <scope>NUCLEOTIDE SEQUENCE</scope>
    <source>
        <strain evidence="8 10">CCMP2712</strain>
    </source>
</reference>
<sequence length="102" mass="11603">MEAARRPVAAALASMMENIRGKFSNRQGHSFGRFPMTSKRGPRNFYKGKGAKSTGFITKHGNFHRQEHKIEELVVPDFTDCDLRPYVSYRTPKLSTLKTDQA</sequence>
<reference evidence="9" key="3">
    <citation type="submission" date="2015-06" db="UniProtKB">
        <authorList>
            <consortium name="EnsemblProtists"/>
        </authorList>
    </citation>
    <scope>IDENTIFICATION</scope>
</reference>
<evidence type="ECO:0000256" key="7">
    <source>
        <dbReference type="SAM" id="MobiDB-lite"/>
    </source>
</evidence>
<dbReference type="GO" id="GO:0006412">
    <property type="term" value="P:translation"/>
    <property type="evidence" value="ECO:0007669"/>
    <property type="project" value="TreeGrafter"/>
</dbReference>
<keyword evidence="10" id="KW-1185">Reference proteome</keyword>
<dbReference type="PANTHER" id="PTHR21338">
    <property type="entry name" value="MITOCHONDRIAL RIBOSOMAL PROTEIN L41"/>
    <property type="match status" value="1"/>
</dbReference>
<name>L1JXH6_GUITC</name>
<dbReference type="InterPro" id="IPR019189">
    <property type="entry name" value="Ribosomal_mL41"/>
</dbReference>
<feature type="region of interest" description="Disordered" evidence="7">
    <location>
        <begin position="24"/>
        <end position="51"/>
    </location>
</feature>
<dbReference type="EMBL" id="JH992971">
    <property type="protein sequence ID" value="EKX53049.1"/>
    <property type="molecule type" value="Genomic_DNA"/>
</dbReference>
<proteinExistence type="inferred from homology"/>